<dbReference type="EMBL" id="JAJNDC010000003">
    <property type="protein sequence ID" value="MCW9713494.1"/>
    <property type="molecule type" value="Genomic_DNA"/>
</dbReference>
<evidence type="ECO:0000313" key="2">
    <source>
        <dbReference type="EMBL" id="MCW9713494.1"/>
    </source>
</evidence>
<protein>
    <submittedName>
        <fullName evidence="2">Helitron helicase-like domain-containing protein</fullName>
    </submittedName>
</protein>
<sequence length="294" mass="35519">MHNRDYRYLADAEITLIGNSCIIKENISGLSGKEKTQLKFYRHHCGKHHHFKPKNPPTREAGDITDFSRKSKLRLLKKTNRVDHENKSNPFFITLTYPEKYPEKREEYKRDLDTYFKRLKRAFGNLEYLWRLEAQKRGAPHYHLLIYFENEINIEVLKKWTSRNWFEVVQRNWDIKDLKHLKAGTNCKRIKEYRQVVYYVSKYMAKEDEERLKNQGRYWGVSTGWEDFIASDKLEGKELIWFRRLLSRYLKRKNKYMSDKVAKGGSIEIWAPKKFIIKAFLWSKLYCEENSPIS</sequence>
<dbReference type="RefSeq" id="WP_265790213.1">
    <property type="nucleotide sequence ID" value="NZ_BAABRS010000003.1"/>
</dbReference>
<dbReference type="Gene3D" id="3.40.1310.20">
    <property type="match status" value="1"/>
</dbReference>
<dbReference type="Pfam" id="PF23343">
    <property type="entry name" value="REP_ORF2-G2P"/>
    <property type="match status" value="1"/>
</dbReference>
<name>A0ABT3Q052_9BACT</name>
<evidence type="ECO:0000313" key="3">
    <source>
        <dbReference type="Proteomes" id="UP001207337"/>
    </source>
</evidence>
<dbReference type="Proteomes" id="UP001207337">
    <property type="component" value="Unassembled WGS sequence"/>
</dbReference>
<feature type="domain" description="Replication-associated protein ORF2/G2P" evidence="1">
    <location>
        <begin position="91"/>
        <end position="207"/>
    </location>
</feature>
<comment type="caution">
    <text evidence="2">The sequence shown here is derived from an EMBL/GenBank/DDBJ whole genome shotgun (WGS) entry which is preliminary data.</text>
</comment>
<keyword evidence="3" id="KW-1185">Reference proteome</keyword>
<dbReference type="InterPro" id="IPR056906">
    <property type="entry name" value="ORF2/G2P_dom"/>
</dbReference>
<reference evidence="2 3" key="1">
    <citation type="submission" date="2021-11" db="EMBL/GenBank/DDBJ databases">
        <title>Aliifidinibius sp. nov., a new bacterium isolated from saline soil.</title>
        <authorList>
            <person name="Galisteo C."/>
            <person name="De La Haba R."/>
            <person name="Sanchez-Porro C."/>
            <person name="Ventosa A."/>
        </authorList>
    </citation>
    <scope>NUCLEOTIDE SEQUENCE [LARGE SCALE GENOMIC DNA]</scope>
    <source>
        <strain evidence="2 3">KACC 190600</strain>
    </source>
</reference>
<organism evidence="2 3">
    <name type="scientific">Fodinibius salicampi</name>
    <dbReference type="NCBI Taxonomy" id="1920655"/>
    <lineage>
        <taxon>Bacteria</taxon>
        <taxon>Pseudomonadati</taxon>
        <taxon>Balneolota</taxon>
        <taxon>Balneolia</taxon>
        <taxon>Balneolales</taxon>
        <taxon>Balneolaceae</taxon>
        <taxon>Fodinibius</taxon>
    </lineage>
</organism>
<proteinExistence type="predicted"/>
<accession>A0ABT3Q052</accession>
<evidence type="ECO:0000259" key="1">
    <source>
        <dbReference type="Pfam" id="PF23343"/>
    </source>
</evidence>
<gene>
    <name evidence="2" type="ORF">LQ318_11325</name>
</gene>